<dbReference type="OMA" id="HGANMED"/>
<organism evidence="3 4">
    <name type="scientific">Orchesella cincta</name>
    <name type="common">Springtail</name>
    <name type="synonym">Podura cincta</name>
    <dbReference type="NCBI Taxonomy" id="48709"/>
    <lineage>
        <taxon>Eukaryota</taxon>
        <taxon>Metazoa</taxon>
        <taxon>Ecdysozoa</taxon>
        <taxon>Arthropoda</taxon>
        <taxon>Hexapoda</taxon>
        <taxon>Collembola</taxon>
        <taxon>Entomobryomorpha</taxon>
        <taxon>Entomobryoidea</taxon>
        <taxon>Orchesellidae</taxon>
        <taxon>Orchesellinae</taxon>
        <taxon>Orchesella</taxon>
    </lineage>
</organism>
<dbReference type="SUPFAM" id="SSF47391">
    <property type="entry name" value="Dimerization-anchoring domain of cAMP-dependent PK regulatory subunit"/>
    <property type="match status" value="1"/>
</dbReference>
<dbReference type="InterPro" id="IPR047579">
    <property type="entry name" value="DD_CABYR_SP17"/>
</dbReference>
<feature type="region of interest" description="Disordered" evidence="1">
    <location>
        <begin position="224"/>
        <end position="385"/>
    </location>
</feature>
<keyword evidence="4" id="KW-1185">Reference proteome</keyword>
<dbReference type="OrthoDB" id="26525at2759"/>
<feature type="domain" description="RIIa" evidence="2">
    <location>
        <begin position="28"/>
        <end position="66"/>
    </location>
</feature>
<evidence type="ECO:0000313" key="3">
    <source>
        <dbReference type="EMBL" id="ODM95180.1"/>
    </source>
</evidence>
<comment type="caution">
    <text evidence="3">The sequence shown here is derived from an EMBL/GenBank/DDBJ whole genome shotgun (WGS) entry which is preliminary data.</text>
</comment>
<dbReference type="Pfam" id="PF00612">
    <property type="entry name" value="IQ"/>
    <property type="match status" value="2"/>
</dbReference>
<dbReference type="Proteomes" id="UP000094527">
    <property type="component" value="Unassembled WGS sequence"/>
</dbReference>
<proteinExistence type="predicted"/>
<sequence length="385" mass="43740">MASRTLPEMPCGPILELYGQRKRFHVPYGLKGLIEDMTREVLRHQPNNIYDFLATFMDERLQRKRQAQEENKKRKSWAQHRWSWQGTSNLTPDELNEFMDTLQAPPEAAEHSALVIQSAFRGYQARKQVEKLRKTVHEDGENRNSITEGEDQIKDQQPKRKSVQYAEPGESKQGEESENKEDNLGEARKSLRLSMDNATDAEQHAAVKIQAAFRGHMTRKLVKETKEDHEHEHEGHEGRKSIMFASDEHKDEGEHPPGEESASVPTETQQTQESEAEGSGAYRKSETLMRQSERDANAKRQSEVQKRQSEVQKRQSEIQARLSMASQKHPSGSQPALNTEPETEPIAERTSGSLSKRVSGAQRKSDVKAGDPNTESVPEEQEPAA</sequence>
<dbReference type="Gene3D" id="1.20.5.190">
    <property type="match status" value="1"/>
</dbReference>
<dbReference type="InterPro" id="IPR000048">
    <property type="entry name" value="IQ_motif_EF-hand-BS"/>
</dbReference>
<dbReference type="Pfam" id="PF02197">
    <property type="entry name" value="RIIa"/>
    <property type="match status" value="1"/>
</dbReference>
<dbReference type="InterPro" id="IPR003117">
    <property type="entry name" value="cAMP_dep_PK_reg_su_I/II_a/b"/>
</dbReference>
<dbReference type="PROSITE" id="PS50096">
    <property type="entry name" value="IQ"/>
    <property type="match status" value="2"/>
</dbReference>
<dbReference type="PANTHER" id="PTHR10699">
    <property type="entry name" value="NEUROMODULIN"/>
    <property type="match status" value="1"/>
</dbReference>
<feature type="compositionally biased region" description="Basic and acidic residues" evidence="1">
    <location>
        <begin position="169"/>
        <end position="183"/>
    </location>
</feature>
<dbReference type="CDD" id="cd23767">
    <property type="entry name" value="IQCD"/>
    <property type="match status" value="1"/>
</dbReference>
<dbReference type="SUPFAM" id="SSF52540">
    <property type="entry name" value="P-loop containing nucleoside triphosphate hydrolases"/>
    <property type="match status" value="1"/>
</dbReference>
<feature type="region of interest" description="Disordered" evidence="1">
    <location>
        <begin position="134"/>
        <end position="183"/>
    </location>
</feature>
<evidence type="ECO:0000256" key="1">
    <source>
        <dbReference type="SAM" id="MobiDB-lite"/>
    </source>
</evidence>
<gene>
    <name evidence="3" type="ORF">Ocin01_11500</name>
</gene>
<dbReference type="AlphaFoldDB" id="A0A1D2MPZ7"/>
<protein>
    <submittedName>
        <fullName evidence="3">Sperm surface protein Sp17</fullName>
    </submittedName>
</protein>
<feature type="compositionally biased region" description="Polar residues" evidence="1">
    <location>
        <begin position="324"/>
        <end position="337"/>
    </location>
</feature>
<dbReference type="PANTHER" id="PTHR10699:SF11">
    <property type="entry name" value="IGLOO, ISOFORM A"/>
    <property type="match status" value="1"/>
</dbReference>
<dbReference type="EMBL" id="LJIJ01000701">
    <property type="protein sequence ID" value="ODM95180.1"/>
    <property type="molecule type" value="Genomic_DNA"/>
</dbReference>
<evidence type="ECO:0000259" key="2">
    <source>
        <dbReference type="SMART" id="SM00394"/>
    </source>
</evidence>
<reference evidence="3 4" key="1">
    <citation type="journal article" date="2016" name="Genome Biol. Evol.">
        <title>Gene Family Evolution Reflects Adaptation to Soil Environmental Stressors in the Genome of the Collembolan Orchesella cincta.</title>
        <authorList>
            <person name="Faddeeva-Vakhrusheva A."/>
            <person name="Derks M.F."/>
            <person name="Anvar S.Y."/>
            <person name="Agamennone V."/>
            <person name="Suring W."/>
            <person name="Smit S."/>
            <person name="van Straalen N.M."/>
            <person name="Roelofs D."/>
        </authorList>
    </citation>
    <scope>NUCLEOTIDE SEQUENCE [LARGE SCALE GENOMIC DNA]</scope>
    <source>
        <tissue evidence="3">Mixed pool</tissue>
    </source>
</reference>
<dbReference type="SMART" id="SM00015">
    <property type="entry name" value="IQ"/>
    <property type="match status" value="2"/>
</dbReference>
<accession>A0A1D2MPZ7</accession>
<dbReference type="CDD" id="cd12100">
    <property type="entry name" value="DD_CABYR_SP17"/>
    <property type="match status" value="1"/>
</dbReference>
<feature type="compositionally biased region" description="Basic and acidic residues" evidence="1">
    <location>
        <begin position="283"/>
        <end position="316"/>
    </location>
</feature>
<dbReference type="GO" id="GO:0005516">
    <property type="term" value="F:calmodulin binding"/>
    <property type="evidence" value="ECO:0007669"/>
    <property type="project" value="TreeGrafter"/>
</dbReference>
<evidence type="ECO:0000313" key="4">
    <source>
        <dbReference type="Proteomes" id="UP000094527"/>
    </source>
</evidence>
<dbReference type="Gene3D" id="1.20.890.10">
    <property type="entry name" value="cAMP-dependent protein kinase regulatory subunit, dimerization-anchoring domain"/>
    <property type="match status" value="1"/>
</dbReference>
<dbReference type="InterPro" id="IPR027417">
    <property type="entry name" value="P-loop_NTPase"/>
</dbReference>
<dbReference type="STRING" id="48709.A0A1D2MPZ7"/>
<dbReference type="SMART" id="SM00394">
    <property type="entry name" value="RIIa"/>
    <property type="match status" value="1"/>
</dbReference>
<name>A0A1D2MPZ7_ORCCI</name>
<feature type="compositionally biased region" description="Basic and acidic residues" evidence="1">
    <location>
        <begin position="224"/>
        <end position="258"/>
    </location>
</feature>